<evidence type="ECO:0000259" key="1">
    <source>
        <dbReference type="PROSITE" id="PS50994"/>
    </source>
</evidence>
<name>A0A8H3L6U5_9GLOM</name>
<proteinExistence type="predicted"/>
<dbReference type="PROSITE" id="PS50994">
    <property type="entry name" value="INTEGRASE"/>
    <property type="match status" value="1"/>
</dbReference>
<dbReference type="Gene3D" id="3.30.420.10">
    <property type="entry name" value="Ribonuclease H-like superfamily/Ribonuclease H"/>
    <property type="match status" value="1"/>
</dbReference>
<dbReference type="PANTHER" id="PTHR46585:SF1">
    <property type="entry name" value="CHROMO DOMAIN-CONTAINING PROTEIN"/>
    <property type="match status" value="1"/>
</dbReference>
<dbReference type="GO" id="GO:0005634">
    <property type="term" value="C:nucleus"/>
    <property type="evidence" value="ECO:0007669"/>
    <property type="project" value="UniProtKB-ARBA"/>
</dbReference>
<protein>
    <recommendedName>
        <fullName evidence="1">Integrase catalytic domain-containing protein</fullName>
    </recommendedName>
</protein>
<dbReference type="OrthoDB" id="2379224at2759"/>
<organism evidence="2 3">
    <name type="scientific">Rhizophagus clarus</name>
    <dbReference type="NCBI Taxonomy" id="94130"/>
    <lineage>
        <taxon>Eukaryota</taxon>
        <taxon>Fungi</taxon>
        <taxon>Fungi incertae sedis</taxon>
        <taxon>Mucoromycota</taxon>
        <taxon>Glomeromycotina</taxon>
        <taxon>Glomeromycetes</taxon>
        <taxon>Glomerales</taxon>
        <taxon>Glomeraceae</taxon>
        <taxon>Rhizophagus</taxon>
    </lineage>
</organism>
<evidence type="ECO:0000313" key="3">
    <source>
        <dbReference type="Proteomes" id="UP000615446"/>
    </source>
</evidence>
<dbReference type="InterPro" id="IPR001584">
    <property type="entry name" value="Integrase_cat-core"/>
</dbReference>
<evidence type="ECO:0000313" key="2">
    <source>
        <dbReference type="EMBL" id="GES81386.1"/>
    </source>
</evidence>
<dbReference type="SUPFAM" id="SSF53098">
    <property type="entry name" value="Ribonuclease H-like"/>
    <property type="match status" value="1"/>
</dbReference>
<feature type="domain" description="Integrase catalytic" evidence="1">
    <location>
        <begin position="68"/>
        <end position="252"/>
    </location>
</feature>
<dbReference type="Proteomes" id="UP000615446">
    <property type="component" value="Unassembled WGS sequence"/>
</dbReference>
<accession>A0A8H3L6U5</accession>
<comment type="caution">
    <text evidence="2">The sequence shown here is derived from an EMBL/GenBank/DDBJ whole genome shotgun (WGS) entry which is preliminary data.</text>
</comment>
<dbReference type="PANTHER" id="PTHR46585">
    <property type="entry name" value="INTEGRASE CORE DOMAIN CONTAINING PROTEIN"/>
    <property type="match status" value="1"/>
</dbReference>
<reference evidence="2" key="1">
    <citation type="submission" date="2019-10" db="EMBL/GenBank/DDBJ databases">
        <title>Conservation and host-specific expression of non-tandemly repeated heterogenous ribosome RNA gene in arbuscular mycorrhizal fungi.</title>
        <authorList>
            <person name="Maeda T."/>
            <person name="Kobayashi Y."/>
            <person name="Nakagawa T."/>
            <person name="Ezawa T."/>
            <person name="Yamaguchi K."/>
            <person name="Bino T."/>
            <person name="Nishimoto Y."/>
            <person name="Shigenobu S."/>
            <person name="Kawaguchi M."/>
        </authorList>
    </citation>
    <scope>NUCLEOTIDE SEQUENCE</scope>
    <source>
        <strain evidence="2">HR1</strain>
    </source>
</reference>
<dbReference type="GO" id="GO:0015074">
    <property type="term" value="P:DNA integration"/>
    <property type="evidence" value="ECO:0007669"/>
    <property type="project" value="InterPro"/>
</dbReference>
<dbReference type="EMBL" id="BLAL01000054">
    <property type="protein sequence ID" value="GES81386.1"/>
    <property type="molecule type" value="Genomic_DNA"/>
</dbReference>
<gene>
    <name evidence="2" type="ORF">RCL2_000863300</name>
</gene>
<dbReference type="GO" id="GO:0003676">
    <property type="term" value="F:nucleic acid binding"/>
    <property type="evidence" value="ECO:0007669"/>
    <property type="project" value="InterPro"/>
</dbReference>
<dbReference type="InterPro" id="IPR036397">
    <property type="entry name" value="RNaseH_sf"/>
</dbReference>
<dbReference type="InterPro" id="IPR012337">
    <property type="entry name" value="RNaseH-like_sf"/>
</dbReference>
<dbReference type="AlphaFoldDB" id="A0A8H3L6U5"/>
<sequence>MGEPIIYINPQKARDLDRDLTLQKLYYRPEGYYRTAEKMQDACKKVGYEFTLAVIKKWLNKQALHQIHKPRPKFNQYASFNDIQDLNDVHQSDTTPLSHCKIGNRIYKHRLVIKDVATRFRHSFALTNKSSAQVAKAFQKIYDDPNCPLIWPNVLIIDRGTEFMGECRELLLRHGVKIQYANSKRSVAIAERDHQEFEKHAYFRQDAVDFHLPLTDRSRAWVKGLRINDDNYNNTPTKLIGMSPNEAVKKALKGKKIIARPSVKHRRPVGYNEPLLPSYTEVRHLLEPGELEGGRRRATDCNWSSEVFTIDSYLIKENQPILYKLYNGPRRSFVREELQIVLPDSVLPPKYILKH</sequence>